<feature type="short sequence motif" description="'KMSKS' region" evidence="9">
    <location>
        <begin position="575"/>
        <end position="579"/>
    </location>
</feature>
<feature type="short sequence motif" description="'HIGH' region" evidence="9">
    <location>
        <begin position="41"/>
        <end position="51"/>
    </location>
</feature>
<evidence type="ECO:0000256" key="10">
    <source>
        <dbReference type="RuleBase" id="RU363035"/>
    </source>
</evidence>
<comment type="caution">
    <text evidence="15">The sequence shown here is derived from an EMBL/GenBank/DDBJ whole genome shotgun (WGS) entry which is preliminary data.</text>
</comment>
<feature type="domain" description="Aminoacyl-tRNA synthetase class Ia" evidence="11">
    <location>
        <begin position="414"/>
        <end position="614"/>
    </location>
</feature>
<dbReference type="PROSITE" id="PS00178">
    <property type="entry name" value="AA_TRNA_LIGASE_I"/>
    <property type="match status" value="1"/>
</dbReference>
<evidence type="ECO:0000313" key="16">
    <source>
        <dbReference type="Proteomes" id="UP000279422"/>
    </source>
</evidence>
<dbReference type="SUPFAM" id="SSF52374">
    <property type="entry name" value="Nucleotidylyl transferase"/>
    <property type="match status" value="1"/>
</dbReference>
<evidence type="ECO:0000313" key="15">
    <source>
        <dbReference type="EMBL" id="RLE07397.1"/>
    </source>
</evidence>
<keyword evidence="6 9" id="KW-0648">Protein biosynthesis</keyword>
<dbReference type="FunFam" id="3.40.50.620:FF:000212">
    <property type="entry name" value="Leucine--tRNA ligase"/>
    <property type="match status" value="1"/>
</dbReference>
<comment type="catalytic activity">
    <reaction evidence="8 9">
        <text>tRNA(Leu) + L-leucine + ATP = L-leucyl-tRNA(Leu) + AMP + diphosphate</text>
        <dbReference type="Rhea" id="RHEA:11688"/>
        <dbReference type="Rhea" id="RHEA-COMP:9613"/>
        <dbReference type="Rhea" id="RHEA-COMP:9622"/>
        <dbReference type="ChEBI" id="CHEBI:30616"/>
        <dbReference type="ChEBI" id="CHEBI:33019"/>
        <dbReference type="ChEBI" id="CHEBI:57427"/>
        <dbReference type="ChEBI" id="CHEBI:78442"/>
        <dbReference type="ChEBI" id="CHEBI:78494"/>
        <dbReference type="ChEBI" id="CHEBI:456215"/>
        <dbReference type="EC" id="6.1.1.4"/>
    </reaction>
</comment>
<evidence type="ECO:0000259" key="11">
    <source>
        <dbReference type="Pfam" id="PF00133"/>
    </source>
</evidence>
<dbReference type="InterPro" id="IPR014729">
    <property type="entry name" value="Rossmann-like_a/b/a_fold"/>
</dbReference>
<organism evidence="15 16">
    <name type="scientific">Aerophobetes bacterium</name>
    <dbReference type="NCBI Taxonomy" id="2030807"/>
    <lineage>
        <taxon>Bacteria</taxon>
        <taxon>Candidatus Aerophobota</taxon>
    </lineage>
</organism>
<name>A0A497E4K6_UNCAE</name>
<dbReference type="InterPro" id="IPR025709">
    <property type="entry name" value="Leu_tRNA-synth_edit"/>
</dbReference>
<keyword evidence="7 9" id="KW-0030">Aminoacyl-tRNA synthetase</keyword>
<dbReference type="EMBL" id="QMPZ01000171">
    <property type="protein sequence ID" value="RLE07397.1"/>
    <property type="molecule type" value="Genomic_DNA"/>
</dbReference>
<dbReference type="InterPro" id="IPR009080">
    <property type="entry name" value="tRNAsynth_Ia_anticodon-bd"/>
</dbReference>
<dbReference type="PANTHER" id="PTHR43740">
    <property type="entry name" value="LEUCYL-TRNA SYNTHETASE"/>
    <property type="match status" value="1"/>
</dbReference>
<dbReference type="Gene3D" id="3.40.50.620">
    <property type="entry name" value="HUPs"/>
    <property type="match status" value="2"/>
</dbReference>
<dbReference type="InterPro" id="IPR015413">
    <property type="entry name" value="Methionyl/Leucyl_tRNA_Synth"/>
</dbReference>
<dbReference type="InterPro" id="IPR001412">
    <property type="entry name" value="aa-tRNA-synth_I_CS"/>
</dbReference>
<dbReference type="NCBIfam" id="TIGR00396">
    <property type="entry name" value="leuS_bact"/>
    <property type="match status" value="1"/>
</dbReference>
<feature type="domain" description="Methionyl/Valyl/Leucyl/Isoleucyl-tRNA synthetase anticodon-binding" evidence="12">
    <location>
        <begin position="664"/>
        <end position="781"/>
    </location>
</feature>
<dbReference type="SUPFAM" id="SSF47323">
    <property type="entry name" value="Anticodon-binding domain of a subclass of class I aminoacyl-tRNA synthetases"/>
    <property type="match status" value="1"/>
</dbReference>
<comment type="similarity">
    <text evidence="1 9 10">Belongs to the class-I aminoacyl-tRNA synthetase family.</text>
</comment>
<feature type="domain" description="Leucyl-tRNA synthetase editing" evidence="14">
    <location>
        <begin position="221"/>
        <end position="400"/>
    </location>
</feature>
<dbReference type="GO" id="GO:0006429">
    <property type="term" value="P:leucyl-tRNA aminoacylation"/>
    <property type="evidence" value="ECO:0007669"/>
    <property type="project" value="UniProtKB-UniRule"/>
</dbReference>
<feature type="domain" description="Methionyl/Leucyl tRNA synthetase" evidence="13">
    <location>
        <begin position="36"/>
        <end position="181"/>
    </location>
</feature>
<dbReference type="Pfam" id="PF13603">
    <property type="entry name" value="tRNA-synt_1_2"/>
    <property type="match status" value="1"/>
</dbReference>
<dbReference type="EC" id="6.1.1.4" evidence="9"/>
<dbReference type="CDD" id="cd07958">
    <property type="entry name" value="Anticodon_Ia_Leu_BEm"/>
    <property type="match status" value="1"/>
</dbReference>
<dbReference type="Pfam" id="PF09334">
    <property type="entry name" value="tRNA-synt_1g"/>
    <property type="match status" value="1"/>
</dbReference>
<reference evidence="15 16" key="1">
    <citation type="submission" date="2018-06" db="EMBL/GenBank/DDBJ databases">
        <title>Extensive metabolic versatility and redundancy in microbially diverse, dynamic hydrothermal sediments.</title>
        <authorList>
            <person name="Dombrowski N."/>
            <person name="Teske A."/>
            <person name="Baker B.J."/>
        </authorList>
    </citation>
    <scope>NUCLEOTIDE SEQUENCE [LARGE SCALE GENOMIC DNA]</scope>
    <source>
        <strain evidence="15">B47_G16</strain>
    </source>
</reference>
<dbReference type="GO" id="GO:0005829">
    <property type="term" value="C:cytosol"/>
    <property type="evidence" value="ECO:0007669"/>
    <property type="project" value="TreeGrafter"/>
</dbReference>
<dbReference type="InterPro" id="IPR002300">
    <property type="entry name" value="aa-tRNA-synth_Ia"/>
</dbReference>
<evidence type="ECO:0000259" key="12">
    <source>
        <dbReference type="Pfam" id="PF08264"/>
    </source>
</evidence>
<sequence length="822" mass="96128">MNSDYEPRKIEKKWQRFWKENKVFSCERSNKRKYYVLEMFPYTSGTLHMGHIRNYTIGDVLARYKLMQGYNVLHPIGFDAFGLPAENAAIEKNIHPQKWTYDNIRVLERQLKELGLSYDWDREVITCNEDYYRWNQWFFLKFYEMGLVYRKKAPANWCPSCQTVLANEQVVNGRCYRCDTEISQKELTQWFLKITQYADELLEEIENLRNWPSTVKKMQVNWIGRSYGMEINFRLSDDLTPIPVFTTRPDTIFGATYLVLSPQHPLLEKILVRNPGIKDAVERMKKDQLKKGEVEKEGIFSGFWAINPVNQEKIPIWIANYVLMQYGTGAIMAVPAHDERDFEFAKKYGLPIRVVIRPPGSNLNEETMSQAYVEEGEMVNSAQFSGLPSEKGREEISKWMQAKGMATPKVNYKLRDWCISRQRYWGTPIPIIYCEKCGTVPVPEKDLPVLLPSDVKITGKGGSPLSRVSSFVRCRCPRCGAPARRETDTMDTFVDSSWYFLRYASKKHDCLPFDPEEVNYWMPVDQYIGGIEHAILHLLYSRFFIKALRDLGLIKVGEPFKRLLTQGMVIKDGAKMSKSKGNVVDPGEMIERFGVDTVRGFILFAAPPEVDLEWKEQGLEGINRFLRRVWRLVNEELDRSGQEKVKVRAEFLEIYRSGLKGKERILQHMVNKTIKKVTEDIEERYHFNTALSSLMELVNFLYQFPDKGTSVYREALAILVLLLSPFTPHICEELWQRMGYEESVVKQRWPSYREEFLKEDEVTVVIQVNGKLRDKICVQAGMAREEVERLALHREKIKRYTQEKKIKRIIYVPDRLVNIVVE</sequence>
<keyword evidence="4 9" id="KW-0547">Nucleotide-binding</keyword>
<dbReference type="Proteomes" id="UP000279422">
    <property type="component" value="Unassembled WGS sequence"/>
</dbReference>
<keyword evidence="3 9" id="KW-0436">Ligase</keyword>
<evidence type="ECO:0000256" key="7">
    <source>
        <dbReference type="ARBA" id="ARBA00023146"/>
    </source>
</evidence>
<dbReference type="GO" id="GO:0004823">
    <property type="term" value="F:leucine-tRNA ligase activity"/>
    <property type="evidence" value="ECO:0007669"/>
    <property type="project" value="UniProtKB-UniRule"/>
</dbReference>
<dbReference type="FunFam" id="1.10.730.10:FF:000011">
    <property type="entry name" value="Leucine--tRNA ligase chloroplastic/mitochondrial"/>
    <property type="match status" value="1"/>
</dbReference>
<dbReference type="Pfam" id="PF08264">
    <property type="entry name" value="Anticodon_1"/>
    <property type="match status" value="1"/>
</dbReference>
<evidence type="ECO:0000256" key="5">
    <source>
        <dbReference type="ARBA" id="ARBA00022840"/>
    </source>
</evidence>
<evidence type="ECO:0000256" key="4">
    <source>
        <dbReference type="ARBA" id="ARBA00022741"/>
    </source>
</evidence>
<proteinExistence type="inferred from homology"/>
<dbReference type="CDD" id="cd00812">
    <property type="entry name" value="LeuRS_core"/>
    <property type="match status" value="1"/>
</dbReference>
<evidence type="ECO:0000259" key="14">
    <source>
        <dbReference type="Pfam" id="PF13603"/>
    </source>
</evidence>
<feature type="binding site" evidence="9">
    <location>
        <position position="578"/>
    </location>
    <ligand>
        <name>ATP</name>
        <dbReference type="ChEBI" id="CHEBI:30616"/>
    </ligand>
</feature>
<dbReference type="AlphaFoldDB" id="A0A497E4K6"/>
<dbReference type="SUPFAM" id="SSF50677">
    <property type="entry name" value="ValRS/IleRS/LeuRS editing domain"/>
    <property type="match status" value="1"/>
</dbReference>
<accession>A0A497E4K6</accession>
<dbReference type="GO" id="GO:0002161">
    <property type="term" value="F:aminoacyl-tRNA deacylase activity"/>
    <property type="evidence" value="ECO:0007669"/>
    <property type="project" value="InterPro"/>
</dbReference>
<dbReference type="InterPro" id="IPR002302">
    <property type="entry name" value="Leu-tRNA-ligase"/>
</dbReference>
<evidence type="ECO:0000256" key="1">
    <source>
        <dbReference type="ARBA" id="ARBA00005594"/>
    </source>
</evidence>
<dbReference type="FunFam" id="3.40.50.620:FF:000003">
    <property type="entry name" value="Leucine--tRNA ligase"/>
    <property type="match status" value="1"/>
</dbReference>
<keyword evidence="2 9" id="KW-0963">Cytoplasm</keyword>
<evidence type="ECO:0000259" key="13">
    <source>
        <dbReference type="Pfam" id="PF09334"/>
    </source>
</evidence>
<dbReference type="Gene3D" id="1.10.730.10">
    <property type="entry name" value="Isoleucyl-tRNA Synthetase, Domain 1"/>
    <property type="match status" value="1"/>
</dbReference>
<evidence type="ECO:0000256" key="2">
    <source>
        <dbReference type="ARBA" id="ARBA00022490"/>
    </source>
</evidence>
<evidence type="ECO:0000256" key="9">
    <source>
        <dbReference type="HAMAP-Rule" id="MF_00049"/>
    </source>
</evidence>
<gene>
    <name evidence="9" type="primary">leuS</name>
    <name evidence="15" type="ORF">DRJ00_08215</name>
</gene>
<protein>
    <recommendedName>
        <fullName evidence="9">Leucine--tRNA ligase</fullName>
        <ecNumber evidence="9">6.1.1.4</ecNumber>
    </recommendedName>
    <alternativeName>
        <fullName evidence="9">Leucyl-tRNA synthetase</fullName>
        <shortName evidence="9">LeuRS</shortName>
    </alternativeName>
</protein>
<dbReference type="InterPro" id="IPR009008">
    <property type="entry name" value="Val/Leu/Ile-tRNA-synth_edit"/>
</dbReference>
<dbReference type="Pfam" id="PF00133">
    <property type="entry name" value="tRNA-synt_1"/>
    <property type="match status" value="1"/>
</dbReference>
<keyword evidence="5 9" id="KW-0067">ATP-binding</keyword>
<dbReference type="Gene3D" id="3.10.20.590">
    <property type="match status" value="1"/>
</dbReference>
<dbReference type="HAMAP" id="MF_00049_B">
    <property type="entry name" value="Leu_tRNA_synth_B"/>
    <property type="match status" value="1"/>
</dbReference>
<evidence type="ECO:0000256" key="8">
    <source>
        <dbReference type="ARBA" id="ARBA00047469"/>
    </source>
</evidence>
<dbReference type="GO" id="GO:0005524">
    <property type="term" value="F:ATP binding"/>
    <property type="evidence" value="ECO:0007669"/>
    <property type="project" value="UniProtKB-UniRule"/>
</dbReference>
<dbReference type="PRINTS" id="PR00985">
    <property type="entry name" value="TRNASYNTHLEU"/>
</dbReference>
<dbReference type="InterPro" id="IPR013155">
    <property type="entry name" value="M/V/L/I-tRNA-synth_anticd-bd"/>
</dbReference>
<dbReference type="PANTHER" id="PTHR43740:SF2">
    <property type="entry name" value="LEUCINE--TRNA LIGASE, MITOCHONDRIAL"/>
    <property type="match status" value="1"/>
</dbReference>
<comment type="subcellular location">
    <subcellularLocation>
        <location evidence="9">Cytoplasm</location>
    </subcellularLocation>
</comment>
<evidence type="ECO:0000256" key="3">
    <source>
        <dbReference type="ARBA" id="ARBA00022598"/>
    </source>
</evidence>
<evidence type="ECO:0000256" key="6">
    <source>
        <dbReference type="ARBA" id="ARBA00022917"/>
    </source>
</evidence>